<reference evidence="1" key="1">
    <citation type="submission" date="2019-04" db="EMBL/GenBank/DDBJ databases">
        <title>Genome assembly of Zosterops borbonicus 15179.</title>
        <authorList>
            <person name="Leroy T."/>
            <person name="Anselmetti Y."/>
            <person name="Tilak M.-K."/>
            <person name="Nabholz B."/>
        </authorList>
    </citation>
    <scope>NUCLEOTIDE SEQUENCE</scope>
    <source>
        <strain evidence="1">HGM_15179</strain>
        <tissue evidence="1">Muscle</tissue>
    </source>
</reference>
<proteinExistence type="predicted"/>
<dbReference type="OrthoDB" id="9219042at2759"/>
<dbReference type="AlphaFoldDB" id="A0A8K1FTL0"/>
<dbReference type="Proteomes" id="UP000796761">
    <property type="component" value="Unassembled WGS sequence"/>
</dbReference>
<protein>
    <submittedName>
        <fullName evidence="1">Uncharacterized protein</fullName>
    </submittedName>
</protein>
<name>A0A8K1FTL0_9PASS</name>
<sequence>MAQGPPQEGTRAMRSLPPPLSPPQLLELLVAPVATLGELAATVTAPRRRLWPLLYPESLHTDLRKFIWILRDTLDHGNVTPLGQAVAALKATPGATWANVRAKARDWREELFVFEDRWVWLSQEASRLSEALEEKAIAEATTEDTDEAATTGLAREEAVVATRQTRAGTRREQQMEAALELLERLINACQEAIGFPWKLLRRLWFIEAALEETEEAPPDVPETLVAMVTEAEWLWEAGARLTTRHLLVTLGEIDFLLSSRNGNSGGPGGSRGRAVAELCQRAIEDIPRLLEESDVTTVTSSGQ</sequence>
<gene>
    <name evidence="1" type="ORF">HGM15179_021056</name>
</gene>
<evidence type="ECO:0000313" key="1">
    <source>
        <dbReference type="EMBL" id="TRZ06053.1"/>
    </source>
</evidence>
<organism evidence="1 2">
    <name type="scientific">Zosterops borbonicus</name>
    <dbReference type="NCBI Taxonomy" id="364589"/>
    <lineage>
        <taxon>Eukaryota</taxon>
        <taxon>Metazoa</taxon>
        <taxon>Chordata</taxon>
        <taxon>Craniata</taxon>
        <taxon>Vertebrata</taxon>
        <taxon>Euteleostomi</taxon>
        <taxon>Archelosauria</taxon>
        <taxon>Archosauria</taxon>
        <taxon>Dinosauria</taxon>
        <taxon>Saurischia</taxon>
        <taxon>Theropoda</taxon>
        <taxon>Coelurosauria</taxon>
        <taxon>Aves</taxon>
        <taxon>Neognathae</taxon>
        <taxon>Neoaves</taxon>
        <taxon>Telluraves</taxon>
        <taxon>Australaves</taxon>
        <taxon>Passeriformes</taxon>
        <taxon>Sylvioidea</taxon>
        <taxon>Zosteropidae</taxon>
        <taxon>Zosterops</taxon>
    </lineage>
</organism>
<evidence type="ECO:0000313" key="2">
    <source>
        <dbReference type="Proteomes" id="UP000796761"/>
    </source>
</evidence>
<comment type="caution">
    <text evidence="1">The sequence shown here is derived from an EMBL/GenBank/DDBJ whole genome shotgun (WGS) entry which is preliminary data.</text>
</comment>
<keyword evidence="2" id="KW-1185">Reference proteome</keyword>
<accession>A0A8K1FTL0</accession>
<dbReference type="EMBL" id="SWJQ01003010">
    <property type="protein sequence ID" value="TRZ06053.1"/>
    <property type="molecule type" value="Genomic_DNA"/>
</dbReference>